<reference evidence="1" key="1">
    <citation type="submission" date="2021-01" db="EMBL/GenBank/DDBJ databases">
        <title>Adiantum capillus-veneris genome.</title>
        <authorList>
            <person name="Fang Y."/>
            <person name="Liao Q."/>
        </authorList>
    </citation>
    <scope>NUCLEOTIDE SEQUENCE</scope>
    <source>
        <strain evidence="1">H3</strain>
        <tissue evidence="1">Leaf</tissue>
    </source>
</reference>
<dbReference type="Proteomes" id="UP000886520">
    <property type="component" value="Chromosome 25"/>
</dbReference>
<comment type="caution">
    <text evidence="1">The sequence shown here is derived from an EMBL/GenBank/DDBJ whole genome shotgun (WGS) entry which is preliminary data.</text>
</comment>
<organism evidence="1 2">
    <name type="scientific">Adiantum capillus-veneris</name>
    <name type="common">Maidenhair fern</name>
    <dbReference type="NCBI Taxonomy" id="13818"/>
    <lineage>
        <taxon>Eukaryota</taxon>
        <taxon>Viridiplantae</taxon>
        <taxon>Streptophyta</taxon>
        <taxon>Embryophyta</taxon>
        <taxon>Tracheophyta</taxon>
        <taxon>Polypodiopsida</taxon>
        <taxon>Polypodiidae</taxon>
        <taxon>Polypodiales</taxon>
        <taxon>Pteridineae</taxon>
        <taxon>Pteridaceae</taxon>
        <taxon>Vittarioideae</taxon>
        <taxon>Adiantum</taxon>
    </lineage>
</organism>
<gene>
    <name evidence="1" type="ORF">GOP47_0025383</name>
</gene>
<sequence>MGACPLKSLELELQANAHGNGPLQGYWLQSFGWKNACGIKAPAKVRGKGPWGLLSQVGLREGSPYKIRPKGVMQYGLPPKEVHRLTTDLLLDSSRNFSKPDGL</sequence>
<dbReference type="AlphaFoldDB" id="A0A9D4Z2Y6"/>
<name>A0A9D4Z2Y6_ADICA</name>
<evidence type="ECO:0000313" key="1">
    <source>
        <dbReference type="EMBL" id="KAI5059064.1"/>
    </source>
</evidence>
<evidence type="ECO:0000313" key="2">
    <source>
        <dbReference type="Proteomes" id="UP000886520"/>
    </source>
</evidence>
<keyword evidence="2" id="KW-1185">Reference proteome</keyword>
<accession>A0A9D4Z2Y6</accession>
<dbReference type="EMBL" id="JABFUD020000025">
    <property type="protein sequence ID" value="KAI5059064.1"/>
    <property type="molecule type" value="Genomic_DNA"/>
</dbReference>
<protein>
    <submittedName>
        <fullName evidence="1">Uncharacterized protein</fullName>
    </submittedName>
</protein>
<proteinExistence type="predicted"/>